<comment type="caution">
    <text evidence="1">The sequence shown here is derived from an EMBL/GenBank/DDBJ whole genome shotgun (WGS) entry which is preliminary data.</text>
</comment>
<feature type="non-terminal residue" evidence="1">
    <location>
        <position position="1"/>
    </location>
</feature>
<keyword evidence="2" id="KW-1185">Reference proteome</keyword>
<accession>A0ACA9L5E8</accession>
<dbReference type="Proteomes" id="UP000789860">
    <property type="component" value="Unassembled WGS sequence"/>
</dbReference>
<sequence length="462" mass="52352">SSYNNKCPREDSLRECFNKSSIKGSINFRNEFAYNGDLSMEYNARVIYFPVAFVHPIDVLDVQNAIKCGSELNFPVVARSGGHSYESYSIGDGDCYLIIDLVNLKDIAINTTTQTAVIGTGNTLESFYFAVNKYVFAFPAGGCPGVGVGGHIMGGGQGLLNRKFGVSSDNILDAEIVLANGTVIHSVKEYPELLWAIRGAGNAGYGIITSLTLKIHPIQKIVSSVLFTYDFNQIPLVYSVMSKIADNLHQNLSFVINHLPLYKIYVRGVFLGPTNELQNHVQEFIKLTEPKIVTYTEGDWFNMTIDYTDSLETRSSFKAKSFFVNLMGISDEGVKYLMKFVASYKCLMTFESLVFGGGRVNEVMRNETAFVHRGFMYSILIKANTTISETCLEDLEIFSKYFQKTYTSYESYQNLIDRKLDHWQCRYYRENFKKLVEIKQQYDPYNLFHWNQSIPIETNISC</sequence>
<organism evidence="1 2">
    <name type="scientific">Scutellospora calospora</name>
    <dbReference type="NCBI Taxonomy" id="85575"/>
    <lineage>
        <taxon>Eukaryota</taxon>
        <taxon>Fungi</taxon>
        <taxon>Fungi incertae sedis</taxon>
        <taxon>Mucoromycota</taxon>
        <taxon>Glomeromycotina</taxon>
        <taxon>Glomeromycetes</taxon>
        <taxon>Diversisporales</taxon>
        <taxon>Gigasporaceae</taxon>
        <taxon>Scutellospora</taxon>
    </lineage>
</organism>
<reference evidence="1" key="1">
    <citation type="submission" date="2021-06" db="EMBL/GenBank/DDBJ databases">
        <authorList>
            <person name="Kallberg Y."/>
            <person name="Tangrot J."/>
            <person name="Rosling A."/>
        </authorList>
    </citation>
    <scope>NUCLEOTIDE SEQUENCE</scope>
    <source>
        <strain evidence="1">AU212A</strain>
    </source>
</reference>
<name>A0ACA9L5E8_9GLOM</name>
<evidence type="ECO:0000313" key="2">
    <source>
        <dbReference type="Proteomes" id="UP000789860"/>
    </source>
</evidence>
<evidence type="ECO:0000313" key="1">
    <source>
        <dbReference type="EMBL" id="CAG8510307.1"/>
    </source>
</evidence>
<proteinExistence type="predicted"/>
<gene>
    <name evidence="1" type="ORF">SCALOS_LOCUS3628</name>
</gene>
<dbReference type="EMBL" id="CAJVPM010004193">
    <property type="protein sequence ID" value="CAG8510307.1"/>
    <property type="molecule type" value="Genomic_DNA"/>
</dbReference>
<protein>
    <submittedName>
        <fullName evidence="1">2694_t:CDS:1</fullName>
    </submittedName>
</protein>